<reference evidence="8" key="1">
    <citation type="journal article" date="2019" name="Int. J. Syst. Evol. Microbiol.">
        <title>The Global Catalogue of Microorganisms (GCM) 10K type strain sequencing project: providing services to taxonomists for standard genome sequencing and annotation.</title>
        <authorList>
            <consortium name="The Broad Institute Genomics Platform"/>
            <consortium name="The Broad Institute Genome Sequencing Center for Infectious Disease"/>
            <person name="Wu L."/>
            <person name="Ma J."/>
        </authorList>
    </citation>
    <scope>NUCLEOTIDE SEQUENCE [LARGE SCALE GENOMIC DNA]</scope>
    <source>
        <strain evidence="8">JCM 16929</strain>
    </source>
</reference>
<dbReference type="RefSeq" id="WP_344804165.1">
    <property type="nucleotide sequence ID" value="NZ_BAABAB010000014.1"/>
</dbReference>
<dbReference type="Gene3D" id="2.70.98.60">
    <property type="entry name" value="alpha-galactosidase from lactobacil brevis"/>
    <property type="match status" value="1"/>
</dbReference>
<protein>
    <recommendedName>
        <fullName evidence="2 5">Alpha-galactosidase</fullName>
        <ecNumber evidence="2 5">3.2.1.22</ecNumber>
    </recommendedName>
</protein>
<evidence type="ECO:0000259" key="6">
    <source>
        <dbReference type="Pfam" id="PF16875"/>
    </source>
</evidence>
<comment type="catalytic activity">
    <reaction evidence="1 5">
        <text>Hydrolysis of terminal, non-reducing alpha-D-galactose residues in alpha-D-galactosides, including galactose oligosaccharides, galactomannans and galactolipids.</text>
        <dbReference type="EC" id="3.2.1.22"/>
    </reaction>
</comment>
<keyword evidence="3 5" id="KW-0378">Hydrolase</keyword>
<sequence>MSWTLPTATSRYVVDLAADGGGPVLQDWTAGDVRPWAPSARAGFETEPDRLPSEYSALGTRQVRGADLIVDHGDGLLGARLSWPAECVEVRRDGPRTRFSAQARDDTGTLAIELVIETSTEHDVVAKHVVITNTGEHPVELPRAFGPAWELPIGPGACVDLLAGAWAREFTPSRVTLPAGELSIGSRQGITSHTYSPAVRVSGLADPNGPAFGVALAWSGSWRLLVDAVPFRDRVRIAGGVDDESCVVRLDPGEQFRTPTVLGVHAPDGAAGIRRRWHDHQRGWLARDLAEEHRPIVYNSWYATTFDVRPDHQLALAERAAAIGAEVFVVDDGWFAGRHDDRHGLGDWRPDPVTFPDGLDPLIGGVLDRGLRFGIWVEPEAVNPGAAVLRDHPHWIYRAGDRPLITVRNQYVLDFGRPDVVEWTETWLRELLADERITYLKWDMNRPVSDGGRPGDPYGRQWSVQHAQGYYRVMRMLRDEFPHVTVEACSGGGGRIDPAVLGLCDVVWTSDETGPRDRLAIQHGFLSAYGPHLMSSWVTDEPDRLDRDPASLEFRFAVAMAGVLGIGADLLAWDEVELARATRLVELYRSIRTTVHTGRVEQHGRPGDDVYAIEYGSAAQTAILVYARPGYSDPVRLRPGTLDPERSYRLSPGDRVLTGREAAAGIDVPFALAPDADVLVFEALP</sequence>
<dbReference type="Pfam" id="PF02065">
    <property type="entry name" value="Melibiase"/>
    <property type="match status" value="1"/>
</dbReference>
<dbReference type="EC" id="3.2.1.22" evidence="2 5"/>
<evidence type="ECO:0000313" key="7">
    <source>
        <dbReference type="EMBL" id="GAA3618497.1"/>
    </source>
</evidence>
<dbReference type="InterPro" id="IPR002252">
    <property type="entry name" value="Glyco_hydro_36"/>
</dbReference>
<proteinExistence type="inferred from homology"/>
<keyword evidence="4 5" id="KW-0326">Glycosidase</keyword>
<accession>A0ABP6ZSB6</accession>
<evidence type="ECO:0000256" key="4">
    <source>
        <dbReference type="ARBA" id="ARBA00023295"/>
    </source>
</evidence>
<name>A0ABP6ZSB6_9ACTN</name>
<comment type="caution">
    <text evidence="7">The sequence shown here is derived from an EMBL/GenBank/DDBJ whole genome shotgun (WGS) entry which is preliminary data.</text>
</comment>
<dbReference type="InterPro" id="IPR031704">
    <property type="entry name" value="Glyco_hydro_36_N"/>
</dbReference>
<evidence type="ECO:0000256" key="5">
    <source>
        <dbReference type="PIRNR" id="PIRNR005536"/>
    </source>
</evidence>
<gene>
    <name evidence="7" type="ORF">GCM10022236_21010</name>
</gene>
<evidence type="ECO:0000313" key="8">
    <source>
        <dbReference type="Proteomes" id="UP001501490"/>
    </source>
</evidence>
<evidence type="ECO:0000256" key="2">
    <source>
        <dbReference type="ARBA" id="ARBA00012755"/>
    </source>
</evidence>
<feature type="domain" description="Glycosyl hydrolase family 36 N-terminal" evidence="6">
    <location>
        <begin position="45"/>
        <end position="250"/>
    </location>
</feature>
<comment type="similarity">
    <text evidence="5">Belongs to the glycosyl hydrolase.</text>
</comment>
<dbReference type="EMBL" id="BAABAB010000014">
    <property type="protein sequence ID" value="GAA3618497.1"/>
    <property type="molecule type" value="Genomic_DNA"/>
</dbReference>
<dbReference type="PANTHER" id="PTHR43053:SF3">
    <property type="entry name" value="ALPHA-GALACTOSIDASE C-RELATED"/>
    <property type="match status" value="1"/>
</dbReference>
<dbReference type="PANTHER" id="PTHR43053">
    <property type="entry name" value="GLYCOSIDASE FAMILY 31"/>
    <property type="match status" value="1"/>
</dbReference>
<dbReference type="Proteomes" id="UP001501490">
    <property type="component" value="Unassembled WGS sequence"/>
</dbReference>
<dbReference type="InterPro" id="IPR013785">
    <property type="entry name" value="Aldolase_TIM"/>
</dbReference>
<dbReference type="InterPro" id="IPR050985">
    <property type="entry name" value="Alpha-glycosidase_related"/>
</dbReference>
<keyword evidence="8" id="KW-1185">Reference proteome</keyword>
<organism evidence="7 8">
    <name type="scientific">Microlunatus ginsengisoli</name>
    <dbReference type="NCBI Taxonomy" id="363863"/>
    <lineage>
        <taxon>Bacteria</taxon>
        <taxon>Bacillati</taxon>
        <taxon>Actinomycetota</taxon>
        <taxon>Actinomycetes</taxon>
        <taxon>Propionibacteriales</taxon>
        <taxon>Propionibacteriaceae</taxon>
        <taxon>Microlunatus</taxon>
    </lineage>
</organism>
<evidence type="ECO:0000256" key="1">
    <source>
        <dbReference type="ARBA" id="ARBA00001255"/>
    </source>
</evidence>
<dbReference type="Gene3D" id="3.20.20.70">
    <property type="entry name" value="Aldolase class I"/>
    <property type="match status" value="1"/>
</dbReference>
<dbReference type="CDD" id="cd14791">
    <property type="entry name" value="GH36"/>
    <property type="match status" value="1"/>
</dbReference>
<dbReference type="InterPro" id="IPR038417">
    <property type="entry name" value="Alpga-gal_N_sf"/>
</dbReference>
<dbReference type="InterPro" id="IPR017853">
    <property type="entry name" value="GH"/>
</dbReference>
<dbReference type="SUPFAM" id="SSF51445">
    <property type="entry name" value="(Trans)glycosidases"/>
    <property type="match status" value="1"/>
</dbReference>
<evidence type="ECO:0000256" key="3">
    <source>
        <dbReference type="ARBA" id="ARBA00022801"/>
    </source>
</evidence>
<dbReference type="Pfam" id="PF16875">
    <property type="entry name" value="Glyco_hydro_36N"/>
    <property type="match status" value="1"/>
</dbReference>
<dbReference type="PRINTS" id="PR00743">
    <property type="entry name" value="GLHYDRLASE36"/>
</dbReference>
<dbReference type="PIRSF" id="PIRSF005536">
    <property type="entry name" value="Agal"/>
    <property type="match status" value="1"/>
</dbReference>